<protein>
    <recommendedName>
        <fullName evidence="1">diguanylate cyclase</fullName>
        <ecNumber evidence="1">2.7.7.65</ecNumber>
    </recommendedName>
</protein>
<feature type="transmembrane region" description="Helical" evidence="3">
    <location>
        <begin position="124"/>
        <end position="143"/>
    </location>
</feature>
<dbReference type="PANTHER" id="PTHR45138:SF9">
    <property type="entry name" value="DIGUANYLATE CYCLASE DGCM-RELATED"/>
    <property type="match status" value="1"/>
</dbReference>
<dbReference type="InterPro" id="IPR043128">
    <property type="entry name" value="Rev_trsase/Diguanyl_cyclase"/>
</dbReference>
<dbReference type="InParanoid" id="Q029V3"/>
<keyword evidence="3" id="KW-0812">Transmembrane</keyword>
<evidence type="ECO:0000313" key="5">
    <source>
        <dbReference type="EMBL" id="ABJ82173.1"/>
    </source>
</evidence>
<dbReference type="PROSITE" id="PS50887">
    <property type="entry name" value="GGDEF"/>
    <property type="match status" value="1"/>
</dbReference>
<dbReference type="PANTHER" id="PTHR45138">
    <property type="entry name" value="REGULATORY COMPONENTS OF SENSORY TRANSDUCTION SYSTEM"/>
    <property type="match status" value="1"/>
</dbReference>
<keyword evidence="3" id="KW-1133">Transmembrane helix</keyword>
<dbReference type="OrthoDB" id="9805474at2"/>
<dbReference type="STRING" id="234267.Acid_1179"/>
<organism evidence="5">
    <name type="scientific">Solibacter usitatus (strain Ellin6076)</name>
    <dbReference type="NCBI Taxonomy" id="234267"/>
    <lineage>
        <taxon>Bacteria</taxon>
        <taxon>Pseudomonadati</taxon>
        <taxon>Acidobacteriota</taxon>
        <taxon>Terriglobia</taxon>
        <taxon>Bryobacterales</taxon>
        <taxon>Solibacteraceae</taxon>
        <taxon>Candidatus Solibacter</taxon>
    </lineage>
</organism>
<dbReference type="HOGENOM" id="CLU_694270_0_0_0"/>
<dbReference type="GO" id="GO:0052621">
    <property type="term" value="F:diguanylate cyclase activity"/>
    <property type="evidence" value="ECO:0007669"/>
    <property type="project" value="UniProtKB-EC"/>
</dbReference>
<reference evidence="5" key="1">
    <citation type="submission" date="2006-10" db="EMBL/GenBank/DDBJ databases">
        <title>Complete sequence of Solibacter usitatus Ellin6076.</title>
        <authorList>
            <consortium name="US DOE Joint Genome Institute"/>
            <person name="Copeland A."/>
            <person name="Lucas S."/>
            <person name="Lapidus A."/>
            <person name="Barry K."/>
            <person name="Detter J.C."/>
            <person name="Glavina del Rio T."/>
            <person name="Hammon N."/>
            <person name="Israni S."/>
            <person name="Dalin E."/>
            <person name="Tice H."/>
            <person name="Pitluck S."/>
            <person name="Thompson L.S."/>
            <person name="Brettin T."/>
            <person name="Bruce D."/>
            <person name="Han C."/>
            <person name="Tapia R."/>
            <person name="Gilna P."/>
            <person name="Schmutz J."/>
            <person name="Larimer F."/>
            <person name="Land M."/>
            <person name="Hauser L."/>
            <person name="Kyrpides N."/>
            <person name="Mikhailova N."/>
            <person name="Janssen P.H."/>
            <person name="Kuske C.R."/>
            <person name="Richardson P."/>
        </authorList>
    </citation>
    <scope>NUCLEOTIDE SEQUENCE</scope>
    <source>
        <strain evidence="5">Ellin6076</strain>
    </source>
</reference>
<dbReference type="InterPro" id="IPR029787">
    <property type="entry name" value="Nucleotide_cyclase"/>
</dbReference>
<feature type="transmembrane region" description="Helical" evidence="3">
    <location>
        <begin position="100"/>
        <end position="118"/>
    </location>
</feature>
<dbReference type="InterPro" id="IPR000160">
    <property type="entry name" value="GGDEF_dom"/>
</dbReference>
<evidence type="ECO:0000256" key="2">
    <source>
        <dbReference type="ARBA" id="ARBA00034247"/>
    </source>
</evidence>
<sequence length="397" mass="45080">MDPSSPVADLTAFYIQEIGALLFGTVFLFLWRQSRVVFFGLWSVAWLLRLLAAFFGFQLLRTQHPGWLAPYATFEFAFAIVLISAARAGFASSMKDWRTVLRLISILPIFVALVWAVGQYSGLGSYHASHAVVLGFVYMYNFFTLRKTIGLGARFFRFSLFLLAVAFFEHALIFVYLYNRGGAPAWAVYLHHETYVDFVLHCVLAFAAMAMWSESQIDRIGDLMGELDHLRRERKHTFDLDRLTGLFNQAALARRVEEAEGFEGVVVVCDMDNFKDVNDRYGHLVGDEILRNIGKLLQSSIRPEDEAFRWGGDEFVILFRKQLTDVAARRMADIENRLRDFRVRGLGVLPITFSWGTAETAGHPLREALDEADQKMYACKRIRAAESASGARPPATR</sequence>
<dbReference type="KEGG" id="sus:Acid_1179"/>
<dbReference type="SUPFAM" id="SSF55073">
    <property type="entry name" value="Nucleotide cyclase"/>
    <property type="match status" value="1"/>
</dbReference>
<accession>Q029V3</accession>
<name>Q029V3_SOLUE</name>
<dbReference type="SMART" id="SM00267">
    <property type="entry name" value="GGDEF"/>
    <property type="match status" value="1"/>
</dbReference>
<feature type="transmembrane region" description="Helical" evidence="3">
    <location>
        <begin position="66"/>
        <end position="88"/>
    </location>
</feature>
<dbReference type="Gene3D" id="3.30.70.270">
    <property type="match status" value="1"/>
</dbReference>
<dbReference type="EC" id="2.7.7.65" evidence="1"/>
<feature type="transmembrane region" description="Helical" evidence="3">
    <location>
        <begin position="155"/>
        <end position="178"/>
    </location>
</feature>
<feature type="transmembrane region" description="Helical" evidence="3">
    <location>
        <begin position="12"/>
        <end position="31"/>
    </location>
</feature>
<evidence type="ECO:0000256" key="3">
    <source>
        <dbReference type="SAM" id="Phobius"/>
    </source>
</evidence>
<gene>
    <name evidence="5" type="ordered locus">Acid_1179</name>
</gene>
<evidence type="ECO:0000256" key="1">
    <source>
        <dbReference type="ARBA" id="ARBA00012528"/>
    </source>
</evidence>
<dbReference type="Pfam" id="PF00990">
    <property type="entry name" value="GGDEF"/>
    <property type="match status" value="1"/>
</dbReference>
<keyword evidence="3" id="KW-0472">Membrane</keyword>
<comment type="catalytic activity">
    <reaction evidence="2">
        <text>2 GTP = 3',3'-c-di-GMP + 2 diphosphate</text>
        <dbReference type="Rhea" id="RHEA:24898"/>
        <dbReference type="ChEBI" id="CHEBI:33019"/>
        <dbReference type="ChEBI" id="CHEBI:37565"/>
        <dbReference type="ChEBI" id="CHEBI:58805"/>
        <dbReference type="EC" id="2.7.7.65"/>
    </reaction>
</comment>
<feature type="domain" description="GGDEF" evidence="4">
    <location>
        <begin position="262"/>
        <end position="393"/>
    </location>
</feature>
<proteinExistence type="predicted"/>
<dbReference type="eggNOG" id="COG2199">
    <property type="taxonomic scope" value="Bacteria"/>
</dbReference>
<dbReference type="NCBIfam" id="TIGR00254">
    <property type="entry name" value="GGDEF"/>
    <property type="match status" value="1"/>
</dbReference>
<evidence type="ECO:0000259" key="4">
    <source>
        <dbReference type="PROSITE" id="PS50887"/>
    </source>
</evidence>
<feature type="transmembrane region" description="Helical" evidence="3">
    <location>
        <begin position="38"/>
        <end position="60"/>
    </location>
</feature>
<dbReference type="InterPro" id="IPR050469">
    <property type="entry name" value="Diguanylate_Cyclase"/>
</dbReference>
<dbReference type="EMBL" id="CP000473">
    <property type="protein sequence ID" value="ABJ82173.1"/>
    <property type="molecule type" value="Genomic_DNA"/>
</dbReference>
<dbReference type="CDD" id="cd01949">
    <property type="entry name" value="GGDEF"/>
    <property type="match status" value="1"/>
</dbReference>
<dbReference type="AlphaFoldDB" id="Q029V3"/>